<keyword evidence="1" id="KW-0472">Membrane</keyword>
<accession>A0AAN8XHZ4</accession>
<proteinExistence type="predicted"/>
<reference evidence="2 3" key="1">
    <citation type="submission" date="2023-11" db="EMBL/GenBank/DDBJ databases">
        <title>Halocaridina rubra genome assembly.</title>
        <authorList>
            <person name="Smith C."/>
        </authorList>
    </citation>
    <scope>NUCLEOTIDE SEQUENCE [LARGE SCALE GENOMIC DNA]</scope>
    <source>
        <strain evidence="2">EP-1</strain>
        <tissue evidence="2">Whole</tissue>
    </source>
</reference>
<sequence>MAILPTDVINPEDVLTGFDFVRGQVQNAFANVDLTTAAVAMLVVAMSLLLFDILLFFVLPKKIEKSIMIPPLLYTLVDKVWDMRNQLTSPDNKADARSTDNFEGVLAALTEAAEKYETEVSQESKDLKPKE</sequence>
<protein>
    <submittedName>
        <fullName evidence="2">Uncharacterized protein</fullName>
    </submittedName>
</protein>
<dbReference type="EMBL" id="JAXCGZ010007716">
    <property type="protein sequence ID" value="KAK7078664.1"/>
    <property type="molecule type" value="Genomic_DNA"/>
</dbReference>
<name>A0AAN8XHZ4_HALRR</name>
<keyword evidence="1" id="KW-0812">Transmembrane</keyword>
<organism evidence="2 3">
    <name type="scientific">Halocaridina rubra</name>
    <name type="common">Hawaiian red shrimp</name>
    <dbReference type="NCBI Taxonomy" id="373956"/>
    <lineage>
        <taxon>Eukaryota</taxon>
        <taxon>Metazoa</taxon>
        <taxon>Ecdysozoa</taxon>
        <taxon>Arthropoda</taxon>
        <taxon>Crustacea</taxon>
        <taxon>Multicrustacea</taxon>
        <taxon>Malacostraca</taxon>
        <taxon>Eumalacostraca</taxon>
        <taxon>Eucarida</taxon>
        <taxon>Decapoda</taxon>
        <taxon>Pleocyemata</taxon>
        <taxon>Caridea</taxon>
        <taxon>Atyoidea</taxon>
        <taxon>Atyidae</taxon>
        <taxon>Halocaridina</taxon>
    </lineage>
</organism>
<keyword evidence="1" id="KW-1133">Transmembrane helix</keyword>
<dbReference type="Proteomes" id="UP001381693">
    <property type="component" value="Unassembled WGS sequence"/>
</dbReference>
<keyword evidence="3" id="KW-1185">Reference proteome</keyword>
<feature type="transmembrane region" description="Helical" evidence="1">
    <location>
        <begin position="37"/>
        <end position="59"/>
    </location>
</feature>
<evidence type="ECO:0000313" key="2">
    <source>
        <dbReference type="EMBL" id="KAK7078664.1"/>
    </source>
</evidence>
<evidence type="ECO:0000256" key="1">
    <source>
        <dbReference type="SAM" id="Phobius"/>
    </source>
</evidence>
<dbReference type="AlphaFoldDB" id="A0AAN8XHZ4"/>
<evidence type="ECO:0000313" key="3">
    <source>
        <dbReference type="Proteomes" id="UP001381693"/>
    </source>
</evidence>
<comment type="caution">
    <text evidence="2">The sequence shown here is derived from an EMBL/GenBank/DDBJ whole genome shotgun (WGS) entry which is preliminary data.</text>
</comment>
<gene>
    <name evidence="2" type="ORF">SK128_014341</name>
</gene>